<evidence type="ECO:0000256" key="2">
    <source>
        <dbReference type="ARBA" id="ARBA00004496"/>
    </source>
</evidence>
<dbReference type="Gene3D" id="3.90.660.10">
    <property type="match status" value="1"/>
</dbReference>
<keyword evidence="5" id="KW-0285">Flavoprotein</keyword>
<dbReference type="Pfam" id="PF01593">
    <property type="entry name" value="Amino_oxidase"/>
    <property type="match status" value="1"/>
</dbReference>
<accession>A0A915J463</accession>
<organism evidence="10 11">
    <name type="scientific">Romanomermis culicivorax</name>
    <name type="common">Nematode worm</name>
    <dbReference type="NCBI Taxonomy" id="13658"/>
    <lineage>
        <taxon>Eukaryota</taxon>
        <taxon>Metazoa</taxon>
        <taxon>Ecdysozoa</taxon>
        <taxon>Nematoda</taxon>
        <taxon>Enoplea</taxon>
        <taxon>Dorylaimia</taxon>
        <taxon>Mermithida</taxon>
        <taxon>Mermithoidea</taxon>
        <taxon>Mermithidae</taxon>
        <taxon>Romanomermis</taxon>
    </lineage>
</organism>
<evidence type="ECO:0000313" key="11">
    <source>
        <dbReference type="WBParaSite" id="nRc.2.0.1.t20497-RA"/>
    </source>
</evidence>
<reference evidence="11" key="1">
    <citation type="submission" date="2022-11" db="UniProtKB">
        <authorList>
            <consortium name="WormBaseParasite"/>
        </authorList>
    </citation>
    <scope>IDENTIFICATION</scope>
</reference>
<keyword evidence="8" id="KW-0732">Signal</keyword>
<evidence type="ECO:0000256" key="8">
    <source>
        <dbReference type="SAM" id="SignalP"/>
    </source>
</evidence>
<comment type="cofactor">
    <cofactor evidence="1">
        <name>FAD</name>
        <dbReference type="ChEBI" id="CHEBI:57692"/>
    </cofactor>
</comment>
<dbReference type="PANTHER" id="PTHR10742">
    <property type="entry name" value="FLAVIN MONOAMINE OXIDASE"/>
    <property type="match status" value="1"/>
</dbReference>
<feature type="chain" id="PRO_5036896814" evidence="8">
    <location>
        <begin position="18"/>
        <end position="257"/>
    </location>
</feature>
<evidence type="ECO:0000256" key="7">
    <source>
        <dbReference type="ARBA" id="ARBA00023002"/>
    </source>
</evidence>
<comment type="similarity">
    <text evidence="3">Belongs to the flavin monoamine oxidase family.</text>
</comment>
<feature type="signal peptide" evidence="8">
    <location>
        <begin position="1"/>
        <end position="17"/>
    </location>
</feature>
<dbReference type="GO" id="GO:0005737">
    <property type="term" value="C:cytoplasm"/>
    <property type="evidence" value="ECO:0007669"/>
    <property type="project" value="UniProtKB-SubCell"/>
</dbReference>
<keyword evidence="6" id="KW-0274">FAD</keyword>
<dbReference type="PANTHER" id="PTHR10742:SF405">
    <property type="entry name" value="PEROXISOMAL N(1)-ACETYL-SPERMINE_SPERMIDINE OXIDASE"/>
    <property type="match status" value="1"/>
</dbReference>
<feature type="domain" description="Amine oxidase" evidence="9">
    <location>
        <begin position="81"/>
        <end position="173"/>
    </location>
</feature>
<name>A0A915J463_ROMCU</name>
<evidence type="ECO:0000256" key="6">
    <source>
        <dbReference type="ARBA" id="ARBA00022827"/>
    </source>
</evidence>
<dbReference type="Proteomes" id="UP000887565">
    <property type="component" value="Unplaced"/>
</dbReference>
<comment type="subcellular location">
    <subcellularLocation>
        <location evidence="2">Cytoplasm</location>
    </subcellularLocation>
</comment>
<evidence type="ECO:0000313" key="10">
    <source>
        <dbReference type="Proteomes" id="UP000887565"/>
    </source>
</evidence>
<dbReference type="InterPro" id="IPR050281">
    <property type="entry name" value="Flavin_monoamine_oxidase"/>
</dbReference>
<dbReference type="AlphaFoldDB" id="A0A915J463"/>
<dbReference type="GO" id="GO:0046592">
    <property type="term" value="F:polyamine oxidase activity"/>
    <property type="evidence" value="ECO:0007669"/>
    <property type="project" value="TreeGrafter"/>
</dbReference>
<dbReference type="Pfam" id="PF13450">
    <property type="entry name" value="NAD_binding_8"/>
    <property type="match status" value="1"/>
</dbReference>
<evidence type="ECO:0000259" key="9">
    <source>
        <dbReference type="Pfam" id="PF01593"/>
    </source>
</evidence>
<evidence type="ECO:0000256" key="4">
    <source>
        <dbReference type="ARBA" id="ARBA00022490"/>
    </source>
</evidence>
<dbReference type="WBParaSite" id="nRc.2.0.1.t20497-RA">
    <property type="protein sequence ID" value="nRc.2.0.1.t20497-RA"/>
    <property type="gene ID" value="nRc.2.0.1.g20497"/>
</dbReference>
<dbReference type="SUPFAM" id="SSF54373">
    <property type="entry name" value="FAD-linked reductases, C-terminal domain"/>
    <property type="match status" value="1"/>
</dbReference>
<keyword evidence="10" id="KW-1185">Reference proteome</keyword>
<evidence type="ECO:0000256" key="3">
    <source>
        <dbReference type="ARBA" id="ARBA00005995"/>
    </source>
</evidence>
<keyword evidence="7" id="KW-0560">Oxidoreductase</keyword>
<evidence type="ECO:0000256" key="1">
    <source>
        <dbReference type="ARBA" id="ARBA00001974"/>
    </source>
</evidence>
<dbReference type="Gene3D" id="3.50.50.60">
    <property type="entry name" value="FAD/NAD(P)-binding domain"/>
    <property type="match status" value="2"/>
</dbReference>
<keyword evidence="4" id="KW-0963">Cytoplasm</keyword>
<proteinExistence type="inferred from homology"/>
<dbReference type="SUPFAM" id="SSF51905">
    <property type="entry name" value="FAD/NAD(P)-binding domain"/>
    <property type="match status" value="1"/>
</dbReference>
<sequence length="257" mass="29412">MSGSFNVLFAILTFSQGYYCSIKPRNRQPNIVIIGAGLAGLSAADRLINDHNFRNVKIIEATRYIGGRVRPVFYPGSGLQNIVLGKSVRLVDYSSSRVRLILSDDTQLYADHVMVTSSLGYLKRNAAFMFRPPLPMEKRVTIQKMGFGTIDKLYLIFEKPFWSHNLQTLNLLRIENDPWNCRTHFYAQRNETELENIFWRFSVHPYIKNVISAVIVGDFDPAKTRWALDPFFLGSIAYMSMDCEKDSNCDPRILAIP</sequence>
<dbReference type="InterPro" id="IPR036188">
    <property type="entry name" value="FAD/NAD-bd_sf"/>
</dbReference>
<dbReference type="InterPro" id="IPR002937">
    <property type="entry name" value="Amino_oxidase"/>
</dbReference>
<protein>
    <submittedName>
        <fullName evidence="11">Amine oxidase domain-containing protein</fullName>
    </submittedName>
</protein>
<evidence type="ECO:0000256" key="5">
    <source>
        <dbReference type="ARBA" id="ARBA00022630"/>
    </source>
</evidence>